<dbReference type="InterPro" id="IPR036188">
    <property type="entry name" value="FAD/NAD-bd_sf"/>
</dbReference>
<dbReference type="EC" id="1.1.5.3" evidence="3"/>
<organism evidence="9 10">
    <name type="scientific">Naegleria lovaniensis</name>
    <name type="common">Amoeba</name>
    <dbReference type="NCBI Taxonomy" id="51637"/>
    <lineage>
        <taxon>Eukaryota</taxon>
        <taxon>Discoba</taxon>
        <taxon>Heterolobosea</taxon>
        <taxon>Tetramitia</taxon>
        <taxon>Eutetramitia</taxon>
        <taxon>Vahlkampfiidae</taxon>
        <taxon>Naegleria</taxon>
    </lineage>
</organism>
<proteinExistence type="inferred from homology"/>
<evidence type="ECO:0000256" key="3">
    <source>
        <dbReference type="ARBA" id="ARBA00013029"/>
    </source>
</evidence>
<dbReference type="Gene3D" id="3.50.50.60">
    <property type="entry name" value="FAD/NAD(P)-binding domain"/>
    <property type="match status" value="1"/>
</dbReference>
<dbReference type="SUPFAM" id="SSF51905">
    <property type="entry name" value="FAD/NAD(P)-binding domain"/>
    <property type="match status" value="1"/>
</dbReference>
<keyword evidence="5" id="KW-0274">FAD</keyword>
<reference evidence="9 10" key="1">
    <citation type="journal article" date="2018" name="BMC Genomics">
        <title>The genome of Naegleria lovaniensis, the basis for a comparative approach to unravel pathogenicity factors of the human pathogenic amoeba N. fowleri.</title>
        <authorList>
            <person name="Liechti N."/>
            <person name="Schurch N."/>
            <person name="Bruggmann R."/>
            <person name="Wittwer M."/>
        </authorList>
    </citation>
    <scope>NUCLEOTIDE SEQUENCE [LARGE SCALE GENOMIC DNA]</scope>
    <source>
        <strain evidence="9 10">ATCC 30569</strain>
    </source>
</reference>
<evidence type="ECO:0000256" key="1">
    <source>
        <dbReference type="ARBA" id="ARBA00001974"/>
    </source>
</evidence>
<dbReference type="GO" id="GO:0005739">
    <property type="term" value="C:mitochondrion"/>
    <property type="evidence" value="ECO:0007669"/>
    <property type="project" value="TreeGrafter"/>
</dbReference>
<gene>
    <name evidence="9" type="ORF">C9374_010729</name>
</gene>
<dbReference type="GO" id="GO:0006072">
    <property type="term" value="P:glycerol-3-phosphate metabolic process"/>
    <property type="evidence" value="ECO:0007669"/>
    <property type="project" value="InterPro"/>
</dbReference>
<keyword evidence="6" id="KW-0560">Oxidoreductase</keyword>
<dbReference type="InterPro" id="IPR038299">
    <property type="entry name" value="DAO_C_sf"/>
</dbReference>
<dbReference type="Gene3D" id="3.30.9.10">
    <property type="entry name" value="D-Amino Acid Oxidase, subunit A, domain 2"/>
    <property type="match status" value="1"/>
</dbReference>
<comment type="similarity">
    <text evidence="2">Belongs to the FAD-dependent glycerol-3-phosphate dehydrogenase family.</text>
</comment>
<evidence type="ECO:0000259" key="8">
    <source>
        <dbReference type="Pfam" id="PF16901"/>
    </source>
</evidence>
<dbReference type="InterPro" id="IPR006076">
    <property type="entry name" value="FAD-dep_OxRdtase"/>
</dbReference>
<comment type="cofactor">
    <cofactor evidence="1">
        <name>FAD</name>
        <dbReference type="ChEBI" id="CHEBI:57692"/>
    </cofactor>
</comment>
<dbReference type="PANTHER" id="PTHR11985:SF15">
    <property type="entry name" value="GLYCEROL-3-PHOSPHATE DEHYDROGENASE, MITOCHONDRIAL"/>
    <property type="match status" value="1"/>
</dbReference>
<dbReference type="EMBL" id="PYSW02000045">
    <property type="protein sequence ID" value="KAG2374445.1"/>
    <property type="molecule type" value="Genomic_DNA"/>
</dbReference>
<accession>A0AA88GAZ3</accession>
<dbReference type="AlphaFoldDB" id="A0AA88GAZ3"/>
<evidence type="ECO:0000313" key="9">
    <source>
        <dbReference type="EMBL" id="KAG2374445.1"/>
    </source>
</evidence>
<dbReference type="RefSeq" id="XP_044543619.1">
    <property type="nucleotide sequence ID" value="XM_044686305.1"/>
</dbReference>
<dbReference type="InterPro" id="IPR000447">
    <property type="entry name" value="G3P_DH_FAD-dep"/>
</dbReference>
<dbReference type="GO" id="GO:0004368">
    <property type="term" value="F:glycerol-3-phosphate dehydrogenase (quinone) activity"/>
    <property type="evidence" value="ECO:0007669"/>
    <property type="project" value="UniProtKB-EC"/>
</dbReference>
<sequence>MKQIFRPRNLLFATAILGGGLFSVNAILKSKHNLYEESGNSLLKAFDRKALFEHQATEQLGLPRDSDGQVILHTDRAENMKILENQSPENEFDVIIVGGGSVGASAALDACTRGMRVVVLERNDFASGTSSRATKMAHGGVRYLEKAVMNLDWNELMLVYECLRERKHFFQVAPHLSSPLKLLTPCYSLYDSLRMYIGLTLYDLLSGSEARLGYSGWVSKAASLQLWPSLKKEGLYGCMSYVDGVFNDSRVNISTILTANALGALTLNYMDVVDLIKSDENKKIVGVKVRDRINGKEYSIKGKCVVNATGPFVDQLRKMDDPNCIPIISPSTGTHITLDLDKFTSGIGKKMGVLFPKTSDGRVLYLVPWEGKLIAGTTDTPTTLTERPTPTSTDIEFILSTMRTCLTVPLSTADITSSWTGIRPLVKPVAVAFESTKTLSRDHHIETSSSNLITVAGGKWTSFRKIGEDTIDTVISVRPDLVGLLAKPISRTYYTPLIGASYQWEAIKNIKQSPSANVSDDSWEHLKHFYGDRAPYIVEISEKNGLTQRLSSKYPYIEGEVLYQAKHEMAVKPSDIIAYRLSLMFVDRNESKQVAKRIVEIMGDYHQWNDDMRRTQLEETLSYIDACTK</sequence>
<feature type="domain" description="Alpha-glycerophosphate oxidase C-terminal" evidence="8">
    <location>
        <begin position="490"/>
        <end position="611"/>
    </location>
</feature>
<keyword evidence="4" id="KW-0285">Flavoprotein</keyword>
<protein>
    <recommendedName>
        <fullName evidence="3">glycerol-3-phosphate dehydrogenase</fullName>
        <ecNumber evidence="3">1.1.5.3</ecNumber>
    </recommendedName>
</protein>
<comment type="caution">
    <text evidence="9">The sequence shown here is derived from an EMBL/GenBank/DDBJ whole genome shotgun (WGS) entry which is preliminary data.</text>
</comment>
<evidence type="ECO:0000256" key="5">
    <source>
        <dbReference type="ARBA" id="ARBA00022827"/>
    </source>
</evidence>
<dbReference type="GeneID" id="68103183"/>
<dbReference type="InterPro" id="IPR031656">
    <property type="entry name" value="DAO_C"/>
</dbReference>
<dbReference type="PRINTS" id="PR01001">
    <property type="entry name" value="FADG3PDH"/>
</dbReference>
<dbReference type="SUPFAM" id="SSF54373">
    <property type="entry name" value="FAD-linked reductases, C-terminal domain"/>
    <property type="match status" value="1"/>
</dbReference>
<evidence type="ECO:0000256" key="6">
    <source>
        <dbReference type="ARBA" id="ARBA00023002"/>
    </source>
</evidence>
<dbReference type="PANTHER" id="PTHR11985">
    <property type="entry name" value="GLYCEROL-3-PHOSPHATE DEHYDROGENASE"/>
    <property type="match status" value="1"/>
</dbReference>
<name>A0AA88GAZ3_NAELO</name>
<dbReference type="Pfam" id="PF16901">
    <property type="entry name" value="DAO_C"/>
    <property type="match status" value="1"/>
</dbReference>
<dbReference type="Pfam" id="PF01266">
    <property type="entry name" value="DAO"/>
    <property type="match status" value="1"/>
</dbReference>
<evidence type="ECO:0000259" key="7">
    <source>
        <dbReference type="Pfam" id="PF01266"/>
    </source>
</evidence>
<dbReference type="Proteomes" id="UP000816034">
    <property type="component" value="Unassembled WGS sequence"/>
</dbReference>
<feature type="domain" description="FAD dependent oxidoreductase" evidence="7">
    <location>
        <begin position="93"/>
        <end position="428"/>
    </location>
</feature>
<evidence type="ECO:0000256" key="2">
    <source>
        <dbReference type="ARBA" id="ARBA00007330"/>
    </source>
</evidence>
<dbReference type="Gene3D" id="1.10.8.870">
    <property type="entry name" value="Alpha-glycerophosphate oxidase, cap domain"/>
    <property type="match status" value="1"/>
</dbReference>
<evidence type="ECO:0000313" key="10">
    <source>
        <dbReference type="Proteomes" id="UP000816034"/>
    </source>
</evidence>
<keyword evidence="10" id="KW-1185">Reference proteome</keyword>
<evidence type="ECO:0000256" key="4">
    <source>
        <dbReference type="ARBA" id="ARBA00022630"/>
    </source>
</evidence>